<proteinExistence type="predicted"/>
<organism evidence="2 3">
    <name type="scientific">Stratiformator vulcanicus</name>
    <dbReference type="NCBI Taxonomy" id="2527980"/>
    <lineage>
        <taxon>Bacteria</taxon>
        <taxon>Pseudomonadati</taxon>
        <taxon>Planctomycetota</taxon>
        <taxon>Planctomycetia</taxon>
        <taxon>Planctomycetales</taxon>
        <taxon>Planctomycetaceae</taxon>
        <taxon>Stratiformator</taxon>
    </lineage>
</organism>
<feature type="coiled-coil region" evidence="1">
    <location>
        <begin position="72"/>
        <end position="99"/>
    </location>
</feature>
<name>A0A517R0N4_9PLAN</name>
<reference evidence="2 3" key="1">
    <citation type="submission" date="2019-02" db="EMBL/GenBank/DDBJ databases">
        <title>Deep-cultivation of Planctomycetes and their phenomic and genomic characterization uncovers novel biology.</title>
        <authorList>
            <person name="Wiegand S."/>
            <person name="Jogler M."/>
            <person name="Boedeker C."/>
            <person name="Pinto D."/>
            <person name="Vollmers J."/>
            <person name="Rivas-Marin E."/>
            <person name="Kohn T."/>
            <person name="Peeters S.H."/>
            <person name="Heuer A."/>
            <person name="Rast P."/>
            <person name="Oberbeckmann S."/>
            <person name="Bunk B."/>
            <person name="Jeske O."/>
            <person name="Meyerdierks A."/>
            <person name="Storesund J.E."/>
            <person name="Kallscheuer N."/>
            <person name="Luecker S."/>
            <person name="Lage O.M."/>
            <person name="Pohl T."/>
            <person name="Merkel B.J."/>
            <person name="Hornburger P."/>
            <person name="Mueller R.-W."/>
            <person name="Bruemmer F."/>
            <person name="Labrenz M."/>
            <person name="Spormann A.M."/>
            <person name="Op den Camp H."/>
            <person name="Overmann J."/>
            <person name="Amann R."/>
            <person name="Jetten M.S.M."/>
            <person name="Mascher T."/>
            <person name="Medema M.H."/>
            <person name="Devos D.P."/>
            <person name="Kaster A.-K."/>
            <person name="Ovreas L."/>
            <person name="Rohde M."/>
            <person name="Galperin M.Y."/>
            <person name="Jogler C."/>
        </authorList>
    </citation>
    <scope>NUCLEOTIDE SEQUENCE [LARGE SCALE GENOMIC DNA]</scope>
    <source>
        <strain evidence="2 3">Pan189</strain>
    </source>
</reference>
<protein>
    <submittedName>
        <fullName evidence="2">Uncharacterized protein</fullName>
    </submittedName>
</protein>
<dbReference type="EMBL" id="CP036268">
    <property type="protein sequence ID" value="QDT37462.1"/>
    <property type="molecule type" value="Genomic_DNA"/>
</dbReference>
<keyword evidence="1" id="KW-0175">Coiled coil</keyword>
<feature type="coiled-coil region" evidence="1">
    <location>
        <begin position="130"/>
        <end position="157"/>
    </location>
</feature>
<keyword evidence="3" id="KW-1185">Reference proteome</keyword>
<gene>
    <name evidence="2" type="ORF">Pan189_18420</name>
</gene>
<dbReference type="Proteomes" id="UP000317318">
    <property type="component" value="Chromosome"/>
</dbReference>
<dbReference type="OrthoDB" id="254153at2"/>
<dbReference type="RefSeq" id="WP_145363572.1">
    <property type="nucleotide sequence ID" value="NZ_CP036268.1"/>
</dbReference>
<evidence type="ECO:0000313" key="3">
    <source>
        <dbReference type="Proteomes" id="UP000317318"/>
    </source>
</evidence>
<accession>A0A517R0N4</accession>
<sequence>MKIQRLHFQLTPLLDLLLIVIFAQYLDVQQTADQQSESVTAQVAAERAEMDTQLSRKLDELEQRSQTTLVVEGELSQRKAELERQIQKLAEDRAELEARQRTAGNLLAKLFDVPQEVIAEVFRPREPPGVPQTAEEVQRLKDQLERLANDKGREIVEFLLTYDELRKRADIWSVHIRETGEIVLKAGEWSNVIRAKTPDEFASKIFTNYKTLPQPKNLVVVLVSYGDARADARNAVLKGLPMALKEMRDDRLGRTQFEYAILGFDPGDGPTVP</sequence>
<dbReference type="KEGG" id="svp:Pan189_18420"/>
<evidence type="ECO:0000313" key="2">
    <source>
        <dbReference type="EMBL" id="QDT37462.1"/>
    </source>
</evidence>
<dbReference type="AlphaFoldDB" id="A0A517R0N4"/>
<evidence type="ECO:0000256" key="1">
    <source>
        <dbReference type="SAM" id="Coils"/>
    </source>
</evidence>